<dbReference type="GO" id="GO:0006303">
    <property type="term" value="P:double-strand break repair via nonhomologous end joining"/>
    <property type="evidence" value="ECO:0007669"/>
    <property type="project" value="TreeGrafter"/>
</dbReference>
<dbReference type="InterPro" id="IPR014751">
    <property type="entry name" value="XRCC4-like_C"/>
</dbReference>
<dbReference type="Proteomes" id="UP000014760">
    <property type="component" value="Unassembled WGS sequence"/>
</dbReference>
<dbReference type="EMBL" id="KB297358">
    <property type="protein sequence ID" value="ELU10601.1"/>
    <property type="molecule type" value="Genomic_DNA"/>
</dbReference>
<organism evidence="10">
    <name type="scientific">Capitella teleta</name>
    <name type="common">Polychaete worm</name>
    <dbReference type="NCBI Taxonomy" id="283909"/>
    <lineage>
        <taxon>Eukaryota</taxon>
        <taxon>Metazoa</taxon>
        <taxon>Spiralia</taxon>
        <taxon>Lophotrochozoa</taxon>
        <taxon>Annelida</taxon>
        <taxon>Polychaeta</taxon>
        <taxon>Sedentaria</taxon>
        <taxon>Scolecida</taxon>
        <taxon>Capitellidae</taxon>
        <taxon>Capitella</taxon>
    </lineage>
</organism>
<comment type="subcellular location">
    <subcellularLocation>
        <location evidence="1">Nucleus</location>
    </subcellularLocation>
</comment>
<feature type="compositionally biased region" description="Polar residues" evidence="7">
    <location>
        <begin position="211"/>
        <end position="222"/>
    </location>
</feature>
<accession>R7V2P7</accession>
<reference evidence="11" key="3">
    <citation type="submission" date="2015-06" db="UniProtKB">
        <authorList>
            <consortium name="EnsemblMetazoa"/>
        </authorList>
    </citation>
    <scope>IDENTIFICATION</scope>
</reference>
<dbReference type="PANTHER" id="PTHR28559:SF1">
    <property type="entry name" value="DNA REPAIR PROTEIN XRCC4"/>
    <property type="match status" value="1"/>
</dbReference>
<dbReference type="InterPro" id="IPR038051">
    <property type="entry name" value="XRCC4-like_N_sf"/>
</dbReference>
<dbReference type="SUPFAM" id="SSF58022">
    <property type="entry name" value="XRCC4, C-terminal oligomerization domain"/>
    <property type="match status" value="1"/>
</dbReference>
<protein>
    <recommendedName>
        <fullName evidence="13">DNA repair protein XRCC4</fullName>
    </recommendedName>
</protein>
<dbReference type="STRING" id="283909.R7V2P7"/>
<sequence>MTSAVDGTHFCRLDLDENSFYLLTNLKKNGTELALSLSDTESAWKGNLSKADLAAQCKRAKIECKEFMEQTVKALTQKNMREHSFQYQIDRKKDGNVTLHWKKIMSSDDIKVHLGDVTLKKQTNPSEILRTCFDHLLDSASKQSHCVHNLQVENERLSAERNTAVKRLEKCVEAKEKLEEDLLSKFVEVLNAKKAKLRSLQREEVDDNETDVPSTSKHSLIQSAPKKKESEPETEEKSLESDYDTDEDVPTKKPISIKALNLSSADSMILGSDPEEIPLAAVKRRKAPGRKPVASKPVVPRVSSGDKTSTSLSKPRNIRKSTSSNRSLEEIDADDLFDDME</sequence>
<dbReference type="Gene3D" id="1.20.5.370">
    <property type="match status" value="1"/>
</dbReference>
<dbReference type="GO" id="GO:0003677">
    <property type="term" value="F:DNA binding"/>
    <property type="evidence" value="ECO:0007669"/>
    <property type="project" value="InterPro"/>
</dbReference>
<feature type="compositionally biased region" description="Polar residues" evidence="7">
    <location>
        <begin position="305"/>
        <end position="326"/>
    </location>
</feature>
<reference evidence="10 12" key="2">
    <citation type="journal article" date="2013" name="Nature">
        <title>Insights into bilaterian evolution from three spiralian genomes.</title>
        <authorList>
            <person name="Simakov O."/>
            <person name="Marletaz F."/>
            <person name="Cho S.J."/>
            <person name="Edsinger-Gonzales E."/>
            <person name="Havlak P."/>
            <person name="Hellsten U."/>
            <person name="Kuo D.H."/>
            <person name="Larsson T."/>
            <person name="Lv J."/>
            <person name="Arendt D."/>
            <person name="Savage R."/>
            <person name="Osoegawa K."/>
            <person name="de Jong P."/>
            <person name="Grimwood J."/>
            <person name="Chapman J.A."/>
            <person name="Shapiro H."/>
            <person name="Aerts A."/>
            <person name="Otillar R.P."/>
            <person name="Terry A.Y."/>
            <person name="Boore J.L."/>
            <person name="Grigoriev I.V."/>
            <person name="Lindberg D.R."/>
            <person name="Seaver E.C."/>
            <person name="Weisblat D.A."/>
            <person name="Putnam N.H."/>
            <person name="Rokhsar D.S."/>
        </authorList>
    </citation>
    <scope>NUCLEOTIDE SEQUENCE</scope>
    <source>
        <strain evidence="10 12">I ESC-2004</strain>
    </source>
</reference>
<feature type="domain" description="XRCC4 coiled-coil" evidence="9">
    <location>
        <begin position="124"/>
        <end position="200"/>
    </location>
</feature>
<evidence type="ECO:0000256" key="3">
    <source>
        <dbReference type="ARBA" id="ARBA00023172"/>
    </source>
</evidence>
<dbReference type="Pfam" id="PF06632">
    <property type="entry name" value="XRCC4"/>
    <property type="match status" value="1"/>
</dbReference>
<feature type="compositionally biased region" description="Acidic residues" evidence="7">
    <location>
        <begin position="330"/>
        <end position="341"/>
    </location>
</feature>
<dbReference type="GO" id="GO:0032807">
    <property type="term" value="C:DNA ligase IV complex"/>
    <property type="evidence" value="ECO:0007669"/>
    <property type="project" value="TreeGrafter"/>
</dbReference>
<dbReference type="Pfam" id="PF21924">
    <property type="entry name" value="XRCC4_CC"/>
    <property type="match status" value="1"/>
</dbReference>
<keyword evidence="5" id="KW-0539">Nucleus</keyword>
<dbReference type="PANTHER" id="PTHR28559">
    <property type="entry name" value="DNA REPAIR PROTEIN XRCC4"/>
    <property type="match status" value="1"/>
</dbReference>
<dbReference type="SUPFAM" id="SSF50809">
    <property type="entry name" value="XRCC4, N-terminal domain"/>
    <property type="match status" value="1"/>
</dbReference>
<gene>
    <name evidence="10" type="ORF">CAPTEDRAFT_224052</name>
</gene>
<feature type="domain" description="XRCC4 N-terminal" evidence="8">
    <location>
        <begin position="19"/>
        <end position="120"/>
    </location>
</feature>
<dbReference type="GO" id="GO:0005958">
    <property type="term" value="C:DNA-dependent protein kinase-DNA ligase 4 complex"/>
    <property type="evidence" value="ECO:0007669"/>
    <property type="project" value="TreeGrafter"/>
</dbReference>
<proteinExistence type="inferred from homology"/>
<dbReference type="OrthoDB" id="8064436at2759"/>
<feature type="compositionally biased region" description="Basic and acidic residues" evidence="7">
    <location>
        <begin position="226"/>
        <end position="240"/>
    </location>
</feature>
<dbReference type="GO" id="GO:0010165">
    <property type="term" value="P:response to X-ray"/>
    <property type="evidence" value="ECO:0007669"/>
    <property type="project" value="TreeGrafter"/>
</dbReference>
<dbReference type="EMBL" id="AMQN01020556">
    <property type="status" value="NOT_ANNOTATED_CDS"/>
    <property type="molecule type" value="Genomic_DNA"/>
</dbReference>
<evidence type="ECO:0000259" key="9">
    <source>
        <dbReference type="Pfam" id="PF21924"/>
    </source>
</evidence>
<feature type="region of interest" description="Disordered" evidence="7">
    <location>
        <begin position="283"/>
        <end position="341"/>
    </location>
</feature>
<dbReference type="GO" id="GO:0006310">
    <property type="term" value="P:DNA recombination"/>
    <property type="evidence" value="ECO:0007669"/>
    <property type="project" value="UniProtKB-KW"/>
</dbReference>
<dbReference type="InterPro" id="IPR009089">
    <property type="entry name" value="XRCC4_N_sf"/>
</dbReference>
<dbReference type="AlphaFoldDB" id="R7V2P7"/>
<evidence type="ECO:0000256" key="2">
    <source>
        <dbReference type="ARBA" id="ARBA00022763"/>
    </source>
</evidence>
<comment type="similarity">
    <text evidence="6">Belongs to the XRCC4-XLF family. XRCC4 subfamily.</text>
</comment>
<dbReference type="EnsemblMetazoa" id="CapteT224052">
    <property type="protein sequence ID" value="CapteP224052"/>
    <property type="gene ID" value="CapteG224052"/>
</dbReference>
<keyword evidence="12" id="KW-1185">Reference proteome</keyword>
<evidence type="ECO:0000256" key="1">
    <source>
        <dbReference type="ARBA" id="ARBA00004123"/>
    </source>
</evidence>
<reference evidence="12" key="1">
    <citation type="submission" date="2012-12" db="EMBL/GenBank/DDBJ databases">
        <authorList>
            <person name="Hellsten U."/>
            <person name="Grimwood J."/>
            <person name="Chapman J.A."/>
            <person name="Shapiro H."/>
            <person name="Aerts A."/>
            <person name="Otillar R.P."/>
            <person name="Terry A.Y."/>
            <person name="Boore J.L."/>
            <person name="Simakov O."/>
            <person name="Marletaz F."/>
            <person name="Cho S.-J."/>
            <person name="Edsinger-Gonzales E."/>
            <person name="Havlak P."/>
            <person name="Kuo D.-H."/>
            <person name="Larsson T."/>
            <person name="Lv J."/>
            <person name="Arendt D."/>
            <person name="Savage R."/>
            <person name="Osoegawa K."/>
            <person name="de Jong P."/>
            <person name="Lindberg D.R."/>
            <person name="Seaver E.C."/>
            <person name="Weisblat D.A."/>
            <person name="Putnam N.H."/>
            <person name="Grigoriev I.V."/>
            <person name="Rokhsar D.S."/>
        </authorList>
    </citation>
    <scope>NUCLEOTIDE SEQUENCE</scope>
    <source>
        <strain evidence="12">I ESC-2004</strain>
    </source>
</reference>
<dbReference type="InterPro" id="IPR053962">
    <property type="entry name" value="XRCC4_CC"/>
</dbReference>
<dbReference type="HOGENOM" id="CLU_785934_0_0_1"/>
<keyword evidence="4" id="KW-0234">DNA repair</keyword>
<dbReference type="Gene3D" id="2.170.210.10">
    <property type="entry name" value="DNA double-strand break repair and VJ recombination XRCC4, N-terminal"/>
    <property type="match status" value="1"/>
</dbReference>
<dbReference type="CDD" id="cd22283">
    <property type="entry name" value="HD_XRCC4_N"/>
    <property type="match status" value="1"/>
</dbReference>
<keyword evidence="2" id="KW-0227">DNA damage</keyword>
<dbReference type="OMA" id="FIKGTWF"/>
<evidence type="ECO:0000313" key="12">
    <source>
        <dbReference type="Proteomes" id="UP000014760"/>
    </source>
</evidence>
<feature type="region of interest" description="Disordered" evidence="7">
    <location>
        <begin position="198"/>
        <end position="257"/>
    </location>
</feature>
<dbReference type="InterPro" id="IPR010585">
    <property type="entry name" value="DNA_repair_prot_XRCC4"/>
</dbReference>
<evidence type="ECO:0000256" key="4">
    <source>
        <dbReference type="ARBA" id="ARBA00023204"/>
    </source>
</evidence>
<dbReference type="InterPro" id="IPR053961">
    <property type="entry name" value="XRCC4_N"/>
</dbReference>
<name>R7V2P7_CAPTE</name>
<evidence type="ECO:0000313" key="11">
    <source>
        <dbReference type="EnsemblMetazoa" id="CapteP224052"/>
    </source>
</evidence>
<evidence type="ECO:0000259" key="8">
    <source>
        <dbReference type="Pfam" id="PF06632"/>
    </source>
</evidence>
<evidence type="ECO:0000256" key="5">
    <source>
        <dbReference type="ARBA" id="ARBA00023242"/>
    </source>
</evidence>
<evidence type="ECO:0008006" key="13">
    <source>
        <dbReference type="Google" id="ProtNLM"/>
    </source>
</evidence>
<evidence type="ECO:0000256" key="7">
    <source>
        <dbReference type="SAM" id="MobiDB-lite"/>
    </source>
</evidence>
<evidence type="ECO:0000313" key="10">
    <source>
        <dbReference type="EMBL" id="ELU10601.1"/>
    </source>
</evidence>
<keyword evidence="3" id="KW-0233">DNA recombination</keyword>
<evidence type="ECO:0000256" key="6">
    <source>
        <dbReference type="ARBA" id="ARBA00025728"/>
    </source>
</evidence>